<dbReference type="KEGG" id="vg:39105886"/>
<keyword evidence="1" id="KW-0812">Transmembrane</keyword>
<feature type="transmembrane region" description="Helical" evidence="1">
    <location>
        <begin position="185"/>
        <end position="209"/>
    </location>
</feature>
<dbReference type="GeneID" id="39105886"/>
<dbReference type="EMBL" id="KX855660">
    <property type="protein sequence ID" value="AQQ80322.1"/>
    <property type="molecule type" value="Genomic_DNA"/>
</dbReference>
<evidence type="ECO:0000256" key="1">
    <source>
        <dbReference type="SAM" id="Phobius"/>
    </source>
</evidence>
<dbReference type="RefSeq" id="YP_009345773.1">
    <property type="nucleotide sequence ID" value="NC_033780.2"/>
</dbReference>
<protein>
    <submittedName>
        <fullName evidence="2">ORF55</fullName>
    </submittedName>
</protein>
<proteinExistence type="predicted"/>
<keyword evidence="1" id="KW-0472">Membrane</keyword>
<keyword evidence="3" id="KW-1185">Reference proteome</keyword>
<evidence type="ECO:0000313" key="2">
    <source>
        <dbReference type="EMBL" id="AQQ80322.1"/>
    </source>
</evidence>
<accession>A0A1S5YDY2</accession>
<organism evidence="2 3">
    <name type="scientific">Betabaculovirus altermyunipunctae</name>
    <dbReference type="NCBI Taxonomy" id="3051996"/>
    <lineage>
        <taxon>Viruses</taxon>
        <taxon>Viruses incertae sedis</taxon>
        <taxon>Naldaviricetes</taxon>
        <taxon>Lefavirales</taxon>
        <taxon>Baculoviridae</taxon>
        <taxon>Betabaculovirus</taxon>
    </lineage>
</organism>
<reference evidence="2 3" key="1">
    <citation type="journal article" date="2017" name="PLoS ONE">
        <title>The Complete Genome Sequence of a Second Distinct Betabaculovirus from the True Armyworm, Mythimna unipuncta.</title>
        <authorList>
            <person name="Harrison R.L."/>
            <person name="Rowley D.L."/>
            <person name="Mowery J."/>
            <person name="Bauchan G.R."/>
            <person name="Theilmann D.A."/>
            <person name="Rohrmann G.F."/>
            <person name="Erlandson M.A."/>
        </authorList>
    </citation>
    <scope>NUCLEOTIDE SEQUENCE [LARGE SCALE GENOMIC DNA]</scope>
    <source>
        <strain evidence="2">MyunGV#8</strain>
    </source>
</reference>
<name>A0A1S5YDY2_9BBAC</name>
<dbReference type="Proteomes" id="UP000203651">
    <property type="component" value="Segment"/>
</dbReference>
<evidence type="ECO:0000313" key="3">
    <source>
        <dbReference type="Proteomes" id="UP000203651"/>
    </source>
</evidence>
<sequence>MLFMLCSRFSLHASSTLVHRSQPSLIDIKTCGKHRNHRYTSSSVSRVVRPESAKRHAIRLRVRLKREKATAISIRPFSRWWRDRSDGGRRVWGRAFDTQRKRLLFVDCVDGFLHALWRNYRATEIGALCRTIQEKVSIYKKIVSITKIQNYKKSAACGGIEPGARHRQSCEIFSHHRLQNYPSEIAVAFLRLQVTFYASCCALVCVYYLKQINLKI</sequence>
<keyword evidence="1" id="KW-1133">Transmembrane helix</keyword>